<feature type="transmembrane region" description="Helical" evidence="10">
    <location>
        <begin position="935"/>
        <end position="954"/>
    </location>
</feature>
<protein>
    <recommendedName>
        <fullName evidence="11">Major facilitator superfamily (MFS) profile domain-containing protein</fullName>
    </recommendedName>
</protein>
<evidence type="ECO:0000256" key="4">
    <source>
        <dbReference type="ARBA" id="ARBA00022475"/>
    </source>
</evidence>
<feature type="transmembrane region" description="Helical" evidence="10">
    <location>
        <begin position="894"/>
        <end position="914"/>
    </location>
</feature>
<keyword evidence="7 10" id="KW-0472">Membrane</keyword>
<feature type="transmembrane region" description="Helical" evidence="10">
    <location>
        <begin position="1044"/>
        <end position="1063"/>
    </location>
</feature>
<sequence length="1238" mass="135919">MRYEDWDILLFPQNCKVPVKEFKVACHVVHDPESPHLGGTFGLPTVCCFVPSLPTGTPFRVSIHSWNAPVVSKFTNSYSKFPENVKFEARLFIDGRLVASTALDRESLWPHIVAHSFDFSKSGDLEPLSFPGFREELLQQNFWSPADDLGRIKLVLSEGFPRDSITTPFERVKNVVAFSFQHAPLEVLESSSIAWPNPSMWRRAPFAASMQVPTLQPDDSESHAHSPQRRGSSSDKLSYATNSFQSTGTNSVLVPGGRRVTHPVYGPCFYPTQNGLDPFGNAGSYFEWLNCMDIGMTAAAGDNHFNPNHSSVAQRSTRRTSTDVSMPDYVPAKSDSQCVEQQLAPEPFPGEDGRQSEQSKAPINAPSADVEHKREGAAFPVPTDHTSFPPELADSLTNSLLNQPLPMNLHHSAFHTPASEVISRKEHRDQQHSGPSPTTAMDGSVDTQERLETRHVSQQLYTPQGPSIAIGKVGMAENSLNHSDYCASVMTRGNALQAGCPGHKPSSEVQDEEAKHSGGKGAKRMRNFISVSSRAIDEEDETRRLSPRGDIFPLWPNHSYFTAITSRSMAATVQRQSQAVDMARLSVKLPRDTLQSSLEKSSQYFLEDRETHVMAYRIKTWLSEDETQLPSTGHTSFCSDLKSLEKNFETDLRSLEKVAARPRADSIVRSSIRDSVRGSILLGAVRYEDMVPGMALRKGEEFEKLQQRQSRFSEDENDAIDTASMRDDGMQHATGMKLALIITALCFAVFVMALDNSIIATAIPRITDEFHSLPDIGWYGSAYMLTGSSFQLLFGKFYTFWSIKWIFLGTIGVFELGSLVCAVAPNSMTLIIGRAVAGMGSAGIFAGALTILAYTVPLEKRPIYSGLIGSMWGISSVAGPLLGGVFTDRLSWRWCFYINLPVGLVTVAVITFFFPDPKRKKVPMTWRQRIWKMDPIGTIAFLPAVVCLLLALHWGGSEYPWDSARITSLLMLAAVLILLFLYVQWRMQDNATVPPRIFKKRTVWASSLFEFFIGACFLLAMYFLPIWFQAVKGASPVKSGVMNIPMLLSVVIFTVTSGAIVSSWGYYTPFIIGGAVLMPIGYGLMSTLTVDSSAAAWIGFQVIAGAGVGVGMQQPLIAVQVVLDMADVPTGTAIIIFMQSLGGALFVSAGQTVFTNRLENFVHEFAPQVDPKAVLAAGATGIRTAFPEEFLGAIVKAFNSALTNCFWVSTATASAAITGAVFVEWKSVKGKNVDMAAA</sequence>
<feature type="transmembrane region" description="Helical" evidence="10">
    <location>
        <begin position="1003"/>
        <end position="1024"/>
    </location>
</feature>
<feature type="compositionally biased region" description="Polar residues" evidence="9">
    <location>
        <begin position="229"/>
        <end position="241"/>
    </location>
</feature>
<comment type="similarity">
    <text evidence="2">Belongs to the major facilitator superfamily. TCR/Tet family.</text>
</comment>
<proteinExistence type="inferred from homology"/>
<comment type="subcellular location">
    <subcellularLocation>
        <location evidence="1">Cell membrane</location>
        <topology evidence="1">Multi-pass membrane protein</topology>
    </subcellularLocation>
</comment>
<evidence type="ECO:0000313" key="13">
    <source>
        <dbReference type="Proteomes" id="UP000764110"/>
    </source>
</evidence>
<evidence type="ECO:0000256" key="9">
    <source>
        <dbReference type="SAM" id="MobiDB-lite"/>
    </source>
</evidence>
<feature type="transmembrane region" description="Helical" evidence="10">
    <location>
        <begin position="1070"/>
        <end position="1088"/>
    </location>
</feature>
<keyword evidence="8" id="KW-0325">Glycoprotein</keyword>
<dbReference type="SUPFAM" id="SSF103473">
    <property type="entry name" value="MFS general substrate transporter"/>
    <property type="match status" value="1"/>
</dbReference>
<feature type="region of interest" description="Disordered" evidence="9">
    <location>
        <begin position="211"/>
        <end position="241"/>
    </location>
</feature>
<evidence type="ECO:0000256" key="6">
    <source>
        <dbReference type="ARBA" id="ARBA00022989"/>
    </source>
</evidence>
<evidence type="ECO:0000313" key="12">
    <source>
        <dbReference type="EMBL" id="KAH0600345.1"/>
    </source>
</evidence>
<dbReference type="Pfam" id="PF07690">
    <property type="entry name" value="MFS_1"/>
    <property type="match status" value="1"/>
</dbReference>
<dbReference type="Gene3D" id="1.20.1720.10">
    <property type="entry name" value="Multidrug resistance protein D"/>
    <property type="match status" value="1"/>
</dbReference>
<feature type="transmembrane region" description="Helical" evidence="10">
    <location>
        <begin position="776"/>
        <end position="794"/>
    </location>
</feature>
<comment type="caution">
    <text evidence="12">The sequence shown here is derived from an EMBL/GenBank/DDBJ whole genome shotgun (WGS) entry which is preliminary data.</text>
</comment>
<feature type="transmembrane region" description="Helical" evidence="10">
    <location>
        <begin position="1133"/>
        <end position="1154"/>
    </location>
</feature>
<evidence type="ECO:0000256" key="10">
    <source>
        <dbReference type="SAM" id="Phobius"/>
    </source>
</evidence>
<dbReference type="CDD" id="cd17502">
    <property type="entry name" value="MFS_Azr1_MDR_like"/>
    <property type="match status" value="1"/>
</dbReference>
<evidence type="ECO:0000256" key="2">
    <source>
        <dbReference type="ARBA" id="ARBA00007520"/>
    </source>
</evidence>
<dbReference type="PANTHER" id="PTHR23501:SF199">
    <property type="entry name" value="MFS EFFLUX TRANSPORTER INPD-RELATED"/>
    <property type="match status" value="1"/>
</dbReference>
<evidence type="ECO:0000256" key="1">
    <source>
        <dbReference type="ARBA" id="ARBA00004651"/>
    </source>
</evidence>
<accession>A0A9P8MGI9</accession>
<feature type="transmembrane region" description="Helical" evidence="10">
    <location>
        <begin position="1094"/>
        <end position="1112"/>
    </location>
</feature>
<evidence type="ECO:0000256" key="8">
    <source>
        <dbReference type="ARBA" id="ARBA00023180"/>
    </source>
</evidence>
<dbReference type="GO" id="GO:0022857">
    <property type="term" value="F:transmembrane transporter activity"/>
    <property type="evidence" value="ECO:0007669"/>
    <property type="project" value="InterPro"/>
</dbReference>
<dbReference type="GO" id="GO:0005886">
    <property type="term" value="C:plasma membrane"/>
    <property type="evidence" value="ECO:0007669"/>
    <property type="project" value="UniProtKB-SubCell"/>
</dbReference>
<keyword evidence="4" id="KW-1003">Cell membrane</keyword>
<name>A0A9P8MGI9_9HYPO</name>
<dbReference type="FunFam" id="1.20.1720.10:FF:000012">
    <property type="entry name" value="MFS toxin efflux pump (AflT)"/>
    <property type="match status" value="1"/>
</dbReference>
<feature type="transmembrane region" description="Helical" evidence="10">
    <location>
        <begin position="738"/>
        <end position="764"/>
    </location>
</feature>
<dbReference type="FunFam" id="1.20.1250.20:FF:000196">
    <property type="entry name" value="MFS toxin efflux pump (AflT)"/>
    <property type="match status" value="1"/>
</dbReference>
<feature type="region of interest" description="Disordered" evidence="9">
    <location>
        <begin position="498"/>
        <end position="521"/>
    </location>
</feature>
<gene>
    <name evidence="12" type="ORF">MHUMG1_01341</name>
</gene>
<evidence type="ECO:0000256" key="3">
    <source>
        <dbReference type="ARBA" id="ARBA00022448"/>
    </source>
</evidence>
<dbReference type="PROSITE" id="PS50850">
    <property type="entry name" value="MFS"/>
    <property type="match status" value="1"/>
</dbReference>
<dbReference type="PRINTS" id="PR01036">
    <property type="entry name" value="TCRTETB"/>
</dbReference>
<feature type="transmembrane region" description="Helical" evidence="10">
    <location>
        <begin position="966"/>
        <end position="983"/>
    </location>
</feature>
<feature type="domain" description="Major facilitator superfamily (MFS) profile" evidence="11">
    <location>
        <begin position="741"/>
        <end position="1228"/>
    </location>
</feature>
<feature type="transmembrane region" description="Helical" evidence="10">
    <location>
        <begin position="806"/>
        <end position="825"/>
    </location>
</feature>
<feature type="region of interest" description="Disordered" evidence="9">
    <location>
        <begin position="305"/>
        <end position="372"/>
    </location>
</feature>
<feature type="transmembrane region" description="Helical" evidence="10">
    <location>
        <begin position="831"/>
        <end position="856"/>
    </location>
</feature>
<reference evidence="12 13" key="1">
    <citation type="submission" date="2020-07" db="EMBL/GenBank/DDBJ databases">
        <title>Metarhizium humberi genome.</title>
        <authorList>
            <person name="Lysoe E."/>
        </authorList>
    </citation>
    <scope>NUCLEOTIDE SEQUENCE [LARGE SCALE GENOMIC DNA]</scope>
    <source>
        <strain evidence="12 13">ESALQ1638</strain>
    </source>
</reference>
<dbReference type="EMBL" id="JACEFI010000002">
    <property type="protein sequence ID" value="KAH0600345.1"/>
    <property type="molecule type" value="Genomic_DNA"/>
</dbReference>
<feature type="compositionally biased region" description="Polar residues" evidence="9">
    <location>
        <begin position="305"/>
        <end position="315"/>
    </location>
</feature>
<feature type="transmembrane region" description="Helical" evidence="10">
    <location>
        <begin position="863"/>
        <end position="882"/>
    </location>
</feature>
<dbReference type="InterPro" id="IPR020846">
    <property type="entry name" value="MFS_dom"/>
</dbReference>
<keyword evidence="5 10" id="KW-0812">Transmembrane</keyword>
<evidence type="ECO:0000256" key="7">
    <source>
        <dbReference type="ARBA" id="ARBA00023136"/>
    </source>
</evidence>
<evidence type="ECO:0000259" key="11">
    <source>
        <dbReference type="PROSITE" id="PS50850"/>
    </source>
</evidence>
<dbReference type="AlphaFoldDB" id="A0A9P8MGI9"/>
<dbReference type="Gene3D" id="1.20.1250.20">
    <property type="entry name" value="MFS general substrate transporter like domains"/>
    <property type="match status" value="1"/>
</dbReference>
<feature type="region of interest" description="Disordered" evidence="9">
    <location>
        <begin position="422"/>
        <end position="444"/>
    </location>
</feature>
<feature type="compositionally biased region" description="Polar residues" evidence="9">
    <location>
        <begin position="432"/>
        <end position="441"/>
    </location>
</feature>
<dbReference type="PANTHER" id="PTHR23501">
    <property type="entry name" value="MAJOR FACILITATOR SUPERFAMILY"/>
    <property type="match status" value="1"/>
</dbReference>
<keyword evidence="13" id="KW-1185">Reference proteome</keyword>
<organism evidence="12 13">
    <name type="scientific">Metarhizium humberi</name>
    <dbReference type="NCBI Taxonomy" id="2596975"/>
    <lineage>
        <taxon>Eukaryota</taxon>
        <taxon>Fungi</taxon>
        <taxon>Dikarya</taxon>
        <taxon>Ascomycota</taxon>
        <taxon>Pezizomycotina</taxon>
        <taxon>Sordariomycetes</taxon>
        <taxon>Hypocreomycetidae</taxon>
        <taxon>Hypocreales</taxon>
        <taxon>Clavicipitaceae</taxon>
        <taxon>Metarhizium</taxon>
    </lineage>
</organism>
<dbReference type="Proteomes" id="UP000764110">
    <property type="component" value="Unassembled WGS sequence"/>
</dbReference>
<dbReference type="FunFam" id="1.20.1250.20:FF:000489">
    <property type="entry name" value="MFS general substrate transporter"/>
    <property type="match status" value="1"/>
</dbReference>
<keyword evidence="3" id="KW-0813">Transport</keyword>
<dbReference type="InterPro" id="IPR036259">
    <property type="entry name" value="MFS_trans_sf"/>
</dbReference>
<dbReference type="InterPro" id="IPR011701">
    <property type="entry name" value="MFS"/>
</dbReference>
<keyword evidence="6 10" id="KW-1133">Transmembrane helix</keyword>
<evidence type="ECO:0000256" key="5">
    <source>
        <dbReference type="ARBA" id="ARBA00022692"/>
    </source>
</evidence>
<feature type="compositionally biased region" description="Basic and acidic residues" evidence="9">
    <location>
        <begin position="422"/>
        <end position="431"/>
    </location>
</feature>